<feature type="region of interest" description="Disordered" evidence="1">
    <location>
        <begin position="17"/>
        <end position="42"/>
    </location>
</feature>
<evidence type="ECO:0000313" key="3">
    <source>
        <dbReference type="Proteomes" id="UP000761534"/>
    </source>
</evidence>
<organism evidence="2 3">
    <name type="scientific">Trichomonascus ciferrii</name>
    <dbReference type="NCBI Taxonomy" id="44093"/>
    <lineage>
        <taxon>Eukaryota</taxon>
        <taxon>Fungi</taxon>
        <taxon>Dikarya</taxon>
        <taxon>Ascomycota</taxon>
        <taxon>Saccharomycotina</taxon>
        <taxon>Dipodascomycetes</taxon>
        <taxon>Dipodascales</taxon>
        <taxon>Trichomonascaceae</taxon>
        <taxon>Trichomonascus</taxon>
        <taxon>Trichomonascus ciferrii complex</taxon>
    </lineage>
</organism>
<proteinExistence type="predicted"/>
<reference evidence="2" key="1">
    <citation type="journal article" date="2019" name="G3 (Bethesda)">
        <title>Genome Assemblies of Two Rare Opportunistic Yeast Pathogens: Diutina rugosa (syn. Candida rugosa) and Trichomonascus ciferrii (syn. Candida ciferrii).</title>
        <authorList>
            <person name="Mixao V."/>
            <person name="Saus E."/>
            <person name="Hansen A.P."/>
            <person name="Lass-Florl C."/>
            <person name="Gabaldon T."/>
        </authorList>
    </citation>
    <scope>NUCLEOTIDE SEQUENCE</scope>
    <source>
        <strain evidence="2">CBS 4856</strain>
    </source>
</reference>
<gene>
    <name evidence="2" type="ORF">TRICI_006591</name>
</gene>
<evidence type="ECO:0000313" key="2">
    <source>
        <dbReference type="EMBL" id="KAA8898330.1"/>
    </source>
</evidence>
<feature type="compositionally biased region" description="Basic and acidic residues" evidence="1">
    <location>
        <begin position="20"/>
        <end position="36"/>
    </location>
</feature>
<name>A0A642UG35_9ASCO</name>
<dbReference type="EMBL" id="SWFS01000547">
    <property type="protein sequence ID" value="KAA8898330.1"/>
    <property type="molecule type" value="Genomic_DNA"/>
</dbReference>
<dbReference type="AlphaFoldDB" id="A0A642UG35"/>
<accession>A0A642UG35</accession>
<sequence length="86" mass="9553">MLKRSNRDKTYQALIITEQGEAHDGGEGDELAERPTLEAGGVSTGPFKSHFIDVELESPRWRSGVIYITTRSHELSLVQNNEVIAV</sequence>
<keyword evidence="3" id="KW-1185">Reference proteome</keyword>
<protein>
    <submittedName>
        <fullName evidence="2">Uncharacterized protein</fullName>
    </submittedName>
</protein>
<dbReference type="VEuPathDB" id="FungiDB:TRICI_006591"/>
<evidence type="ECO:0000256" key="1">
    <source>
        <dbReference type="SAM" id="MobiDB-lite"/>
    </source>
</evidence>
<dbReference type="Proteomes" id="UP000761534">
    <property type="component" value="Unassembled WGS sequence"/>
</dbReference>
<comment type="caution">
    <text evidence="2">The sequence shown here is derived from an EMBL/GenBank/DDBJ whole genome shotgun (WGS) entry which is preliminary data.</text>
</comment>